<feature type="domain" description="Carboxymuconolactone decarboxylase-like" evidence="1">
    <location>
        <begin position="44"/>
        <end position="123"/>
    </location>
</feature>
<dbReference type="Proteomes" id="UP000707071">
    <property type="component" value="Unassembled WGS sequence"/>
</dbReference>
<dbReference type="EMBL" id="SRRH01000297">
    <property type="protein sequence ID" value="KAG6291819.1"/>
    <property type="molecule type" value="Genomic_DNA"/>
</dbReference>
<dbReference type="GO" id="GO:0051920">
    <property type="term" value="F:peroxiredoxin activity"/>
    <property type="evidence" value="ECO:0007669"/>
    <property type="project" value="InterPro"/>
</dbReference>
<dbReference type="SUPFAM" id="SSF69118">
    <property type="entry name" value="AhpD-like"/>
    <property type="match status" value="1"/>
</dbReference>
<evidence type="ECO:0000313" key="3">
    <source>
        <dbReference type="Proteomes" id="UP000707071"/>
    </source>
</evidence>
<keyword evidence="3" id="KW-1185">Reference proteome</keyword>
<gene>
    <name evidence="2" type="ORF">E4U09_003688</name>
</gene>
<dbReference type="PANTHER" id="PTHR33570:SF2">
    <property type="entry name" value="CARBOXYMUCONOLACTONE DECARBOXYLASE-LIKE DOMAIN-CONTAINING PROTEIN"/>
    <property type="match status" value="1"/>
</dbReference>
<evidence type="ECO:0000259" key="1">
    <source>
        <dbReference type="Pfam" id="PF02627"/>
    </source>
</evidence>
<name>A0A9P7QGQ4_9HYPO</name>
<dbReference type="Gene3D" id="1.20.1290.10">
    <property type="entry name" value="AhpD-like"/>
    <property type="match status" value="1"/>
</dbReference>
<dbReference type="AlphaFoldDB" id="A0A9P7QGQ4"/>
<comment type="caution">
    <text evidence="2">The sequence shown here is derived from an EMBL/GenBank/DDBJ whole genome shotgun (WGS) entry which is preliminary data.</text>
</comment>
<organism evidence="2 3">
    <name type="scientific">Claviceps aff. purpurea</name>
    <dbReference type="NCBI Taxonomy" id="1967640"/>
    <lineage>
        <taxon>Eukaryota</taxon>
        <taxon>Fungi</taxon>
        <taxon>Dikarya</taxon>
        <taxon>Ascomycota</taxon>
        <taxon>Pezizomycotina</taxon>
        <taxon>Sordariomycetes</taxon>
        <taxon>Hypocreomycetidae</taxon>
        <taxon>Hypocreales</taxon>
        <taxon>Clavicipitaceae</taxon>
        <taxon>Claviceps</taxon>
    </lineage>
</organism>
<dbReference type="InterPro" id="IPR052512">
    <property type="entry name" value="4CMD/NDH-1_regulator"/>
</dbReference>
<protein>
    <recommendedName>
        <fullName evidence="1">Carboxymuconolactone decarboxylase-like domain-containing protein</fullName>
    </recommendedName>
</protein>
<evidence type="ECO:0000313" key="2">
    <source>
        <dbReference type="EMBL" id="KAG6291819.1"/>
    </source>
</evidence>
<dbReference type="InterPro" id="IPR029032">
    <property type="entry name" value="AhpD-like"/>
</dbReference>
<dbReference type="InterPro" id="IPR003779">
    <property type="entry name" value="CMD-like"/>
</dbReference>
<sequence length="157" mass="17202">MSSPTTHDELFDAGMKIRKEVAGEAYVSRALQGGQSEFAYPQQQLITEWVWGNIWSRPGLDRKQRSLLNIGIMVGLKSWPELGIHIRGAIRNGLTELELREALLQSTVYCGAPAGLEAFQVAEGILNDMVEKGEYVRTMGGLSGDAKAKAKAEAEHS</sequence>
<reference evidence="2 3" key="1">
    <citation type="journal article" date="2020" name="bioRxiv">
        <title>Whole genome comparisons of ergot fungi reveals the divergence and evolution of species within the genus Claviceps are the result of varying mechanisms driving genome evolution and host range expansion.</title>
        <authorList>
            <person name="Wyka S.A."/>
            <person name="Mondo S.J."/>
            <person name="Liu M."/>
            <person name="Dettman J."/>
            <person name="Nalam V."/>
            <person name="Broders K.D."/>
        </authorList>
    </citation>
    <scope>NUCLEOTIDE SEQUENCE [LARGE SCALE GENOMIC DNA]</scope>
    <source>
        <strain evidence="2 3">Clav52</strain>
    </source>
</reference>
<dbReference type="Pfam" id="PF02627">
    <property type="entry name" value="CMD"/>
    <property type="match status" value="1"/>
</dbReference>
<accession>A0A9P7QGQ4</accession>
<proteinExistence type="predicted"/>
<dbReference type="PANTHER" id="PTHR33570">
    <property type="entry name" value="4-CARBOXYMUCONOLACTONE DECARBOXYLASE FAMILY PROTEIN"/>
    <property type="match status" value="1"/>
</dbReference>